<dbReference type="EMBL" id="HBNS01017063">
    <property type="protein sequence ID" value="CAE4604794.1"/>
    <property type="molecule type" value="Transcribed_RNA"/>
</dbReference>
<gene>
    <name evidence="2" type="ORF">DBRI00130_LOCUS13638</name>
</gene>
<name>A0A7S4VV80_9STRA</name>
<organism evidence="2">
    <name type="scientific">Ditylum brightwellii</name>
    <dbReference type="NCBI Taxonomy" id="49249"/>
    <lineage>
        <taxon>Eukaryota</taxon>
        <taxon>Sar</taxon>
        <taxon>Stramenopiles</taxon>
        <taxon>Ochrophyta</taxon>
        <taxon>Bacillariophyta</taxon>
        <taxon>Mediophyceae</taxon>
        <taxon>Lithodesmiophycidae</taxon>
        <taxon>Lithodesmiales</taxon>
        <taxon>Lithodesmiaceae</taxon>
        <taxon>Ditylum</taxon>
    </lineage>
</organism>
<proteinExistence type="predicted"/>
<sequence>MSAQQSVPTKNTKRNSAARNTDGGDGIHQIDESRSFFVTLSSKSCVINWLMYDEQCFETMPNQTEHVPSHPPVYNNSLQSEHPPSEHVAYGQQQNNVPQLKSEHPPSEHVAYGQQQNNIPQQYTSNYHQPQHWQHQPYPVNQEIPTRFQHIGWYPSFHVGQGGYDHHAFRGERTHQAQQRERNPHHW</sequence>
<protein>
    <submittedName>
        <fullName evidence="2">Uncharacterized protein</fullName>
    </submittedName>
</protein>
<evidence type="ECO:0000313" key="2">
    <source>
        <dbReference type="EMBL" id="CAE4604794.1"/>
    </source>
</evidence>
<reference evidence="2" key="1">
    <citation type="submission" date="2021-01" db="EMBL/GenBank/DDBJ databases">
        <authorList>
            <person name="Corre E."/>
            <person name="Pelletier E."/>
            <person name="Niang G."/>
            <person name="Scheremetjew M."/>
            <person name="Finn R."/>
            <person name="Kale V."/>
            <person name="Holt S."/>
            <person name="Cochrane G."/>
            <person name="Meng A."/>
            <person name="Brown T."/>
            <person name="Cohen L."/>
        </authorList>
    </citation>
    <scope>NUCLEOTIDE SEQUENCE</scope>
    <source>
        <strain evidence="2">GSO104</strain>
    </source>
</reference>
<evidence type="ECO:0000256" key="1">
    <source>
        <dbReference type="SAM" id="MobiDB-lite"/>
    </source>
</evidence>
<feature type="compositionally biased region" description="Polar residues" evidence="1">
    <location>
        <begin position="1"/>
        <end position="19"/>
    </location>
</feature>
<accession>A0A7S4VV80</accession>
<feature type="region of interest" description="Disordered" evidence="1">
    <location>
        <begin position="1"/>
        <end position="29"/>
    </location>
</feature>
<dbReference type="AlphaFoldDB" id="A0A7S4VV80"/>